<gene>
    <name evidence="2" type="ORF">ACFOEJ_11820</name>
</gene>
<dbReference type="RefSeq" id="WP_240633528.1">
    <property type="nucleotide sequence ID" value="NZ_JBHRUJ010000016.1"/>
</dbReference>
<dbReference type="Gene3D" id="3.10.560.10">
    <property type="entry name" value="Outer membrane lipoprotein wza domain like"/>
    <property type="match status" value="1"/>
</dbReference>
<protein>
    <submittedName>
        <fullName evidence="2">Helix-hairpin-helix domain-containing protein</fullName>
    </submittedName>
</protein>
<dbReference type="Pfam" id="PF12836">
    <property type="entry name" value="HHH_3"/>
    <property type="match status" value="1"/>
</dbReference>
<accession>A0ABV7KQR4</accession>
<dbReference type="InterPro" id="IPR051675">
    <property type="entry name" value="Endo/Exo/Phosphatase_dom_1"/>
</dbReference>
<keyword evidence="3" id="KW-1185">Reference proteome</keyword>
<dbReference type="InterPro" id="IPR004509">
    <property type="entry name" value="Competence_ComEA_HhH"/>
</dbReference>
<dbReference type="EMBL" id="JBHRUJ010000016">
    <property type="protein sequence ID" value="MFC3211766.1"/>
    <property type="molecule type" value="Genomic_DNA"/>
</dbReference>
<name>A0ABV7KQR4_PLAOK</name>
<dbReference type="Proteomes" id="UP001595625">
    <property type="component" value="Unassembled WGS sequence"/>
</dbReference>
<organism evidence="2 3">
    <name type="scientific">Planomicrobium okeanokoites</name>
    <name type="common">Planococcus okeanokoites</name>
    <name type="synonym">Flavobacterium okeanokoites</name>
    <dbReference type="NCBI Taxonomy" id="244"/>
    <lineage>
        <taxon>Bacteria</taxon>
        <taxon>Bacillati</taxon>
        <taxon>Bacillota</taxon>
        <taxon>Bacilli</taxon>
        <taxon>Bacillales</taxon>
        <taxon>Caryophanaceae</taxon>
        <taxon>Planomicrobium</taxon>
    </lineage>
</organism>
<dbReference type="InterPro" id="IPR010994">
    <property type="entry name" value="RuvA_2-like"/>
</dbReference>
<evidence type="ECO:0000259" key="1">
    <source>
        <dbReference type="Pfam" id="PF10531"/>
    </source>
</evidence>
<dbReference type="Gene3D" id="1.10.150.280">
    <property type="entry name" value="AF1531-like domain"/>
    <property type="match status" value="1"/>
</dbReference>
<evidence type="ECO:0000313" key="2">
    <source>
        <dbReference type="EMBL" id="MFC3211766.1"/>
    </source>
</evidence>
<comment type="caution">
    <text evidence="2">The sequence shown here is derived from an EMBL/GenBank/DDBJ whole genome shotgun (WGS) entry which is preliminary data.</text>
</comment>
<dbReference type="NCBIfam" id="TIGR00426">
    <property type="entry name" value="competence protein ComEA helix-hairpin-helix repeat region"/>
    <property type="match status" value="1"/>
</dbReference>
<reference evidence="3" key="1">
    <citation type="journal article" date="2019" name="Int. J. Syst. Evol. Microbiol.">
        <title>The Global Catalogue of Microorganisms (GCM) 10K type strain sequencing project: providing services to taxonomists for standard genome sequencing and annotation.</title>
        <authorList>
            <consortium name="The Broad Institute Genomics Platform"/>
            <consortium name="The Broad Institute Genome Sequencing Center for Infectious Disease"/>
            <person name="Wu L."/>
            <person name="Ma J."/>
        </authorList>
    </citation>
    <scope>NUCLEOTIDE SEQUENCE [LARGE SCALE GENOMIC DNA]</scope>
    <source>
        <strain evidence="3">CCM 320</strain>
    </source>
</reference>
<sequence>MLALYFLFPHGETEEITAAPSDLIMAETPQPIETPTLNKETLPVEQTQSEKILIEIKGQVEKPGVFELPAESRLHMAVDLAGGFLPDADALSLNLAMKLTDEMSIYVPKIGETTVSLPPVVASPSTAAGSAAEGAGRVNINTADETGLMMLPGIGPSKAAAIIAYREENGPFITIDALKDVTGIGDKTYEQLQDSITAN</sequence>
<dbReference type="SUPFAM" id="SSF47781">
    <property type="entry name" value="RuvA domain 2-like"/>
    <property type="match status" value="1"/>
</dbReference>
<dbReference type="PANTHER" id="PTHR21180">
    <property type="entry name" value="ENDONUCLEASE/EXONUCLEASE/PHOSPHATASE FAMILY DOMAIN-CONTAINING PROTEIN 1"/>
    <property type="match status" value="1"/>
</dbReference>
<dbReference type="InterPro" id="IPR019554">
    <property type="entry name" value="Soluble_ligand-bd"/>
</dbReference>
<dbReference type="Pfam" id="PF10531">
    <property type="entry name" value="SLBB"/>
    <property type="match status" value="1"/>
</dbReference>
<feature type="domain" description="Soluble ligand binding" evidence="1">
    <location>
        <begin position="55"/>
        <end position="107"/>
    </location>
</feature>
<dbReference type="PANTHER" id="PTHR21180:SF32">
    <property type="entry name" value="ENDONUCLEASE_EXONUCLEASE_PHOSPHATASE FAMILY DOMAIN-CONTAINING PROTEIN 1"/>
    <property type="match status" value="1"/>
</dbReference>
<evidence type="ECO:0000313" key="3">
    <source>
        <dbReference type="Proteomes" id="UP001595625"/>
    </source>
</evidence>
<proteinExistence type="predicted"/>